<gene>
    <name evidence="4" type="ORF">Ami103574_11080</name>
</gene>
<feature type="transmembrane region" description="Helical" evidence="2">
    <location>
        <begin position="312"/>
        <end position="333"/>
    </location>
</feature>
<evidence type="ECO:0000313" key="4">
    <source>
        <dbReference type="EMBL" id="QIB69830.1"/>
    </source>
</evidence>
<keyword evidence="5" id="KW-1185">Reference proteome</keyword>
<dbReference type="GO" id="GO:0005886">
    <property type="term" value="C:plasma membrane"/>
    <property type="evidence" value="ECO:0007669"/>
    <property type="project" value="TreeGrafter"/>
</dbReference>
<feature type="transmembrane region" description="Helical" evidence="2">
    <location>
        <begin position="207"/>
        <end position="226"/>
    </location>
</feature>
<reference evidence="4 5" key="1">
    <citation type="submission" date="2020-02" db="EMBL/GenBank/DDBJ databases">
        <authorList>
            <person name="Kim Y.B."/>
            <person name="Roh S.W."/>
        </authorList>
    </citation>
    <scope>NUCLEOTIDE SEQUENCE [LARGE SCALE GENOMIC DNA]</scope>
    <source>
        <strain evidence="4 5">DSM 103574</strain>
    </source>
</reference>
<feature type="transmembrane region" description="Helical" evidence="2">
    <location>
        <begin position="69"/>
        <end position="90"/>
    </location>
</feature>
<feature type="region of interest" description="Disordered" evidence="1">
    <location>
        <begin position="160"/>
        <end position="179"/>
    </location>
</feature>
<dbReference type="Proteomes" id="UP000466848">
    <property type="component" value="Chromosome"/>
</dbReference>
<feature type="compositionally biased region" description="Polar residues" evidence="1">
    <location>
        <begin position="166"/>
        <end position="175"/>
    </location>
</feature>
<feature type="domain" description="Nucleoside transporter/FeoB GTPase Gate" evidence="3">
    <location>
        <begin position="210"/>
        <end position="301"/>
    </location>
</feature>
<accession>A0A858BY40</accession>
<evidence type="ECO:0000313" key="5">
    <source>
        <dbReference type="Proteomes" id="UP000466848"/>
    </source>
</evidence>
<dbReference type="Pfam" id="PF07670">
    <property type="entry name" value="Gate"/>
    <property type="match status" value="2"/>
</dbReference>
<dbReference type="AlphaFoldDB" id="A0A858BY40"/>
<dbReference type="KEGG" id="abut:Ami103574_11080"/>
<evidence type="ECO:0000256" key="2">
    <source>
        <dbReference type="SAM" id="Phobius"/>
    </source>
</evidence>
<feature type="transmembrane region" description="Helical" evidence="2">
    <location>
        <begin position="132"/>
        <end position="150"/>
    </location>
</feature>
<organism evidence="4 5">
    <name type="scientific">Aminipila butyrica</name>
    <dbReference type="NCBI Taxonomy" id="433296"/>
    <lineage>
        <taxon>Bacteria</taxon>
        <taxon>Bacillati</taxon>
        <taxon>Bacillota</taxon>
        <taxon>Clostridia</taxon>
        <taxon>Peptostreptococcales</taxon>
        <taxon>Anaerovoracaceae</taxon>
        <taxon>Aminipila</taxon>
    </lineage>
</organism>
<keyword evidence="2" id="KW-0812">Transmembrane</keyword>
<evidence type="ECO:0000256" key="1">
    <source>
        <dbReference type="SAM" id="MobiDB-lite"/>
    </source>
</evidence>
<feature type="transmembrane region" description="Helical" evidence="2">
    <location>
        <begin position="28"/>
        <end position="48"/>
    </location>
</feature>
<name>A0A858BY40_9FIRM</name>
<dbReference type="GO" id="GO:0015093">
    <property type="term" value="F:ferrous iron transmembrane transporter activity"/>
    <property type="evidence" value="ECO:0007669"/>
    <property type="project" value="TreeGrafter"/>
</dbReference>
<feature type="transmembrane region" description="Helical" evidence="2">
    <location>
        <begin position="102"/>
        <end position="125"/>
    </location>
</feature>
<dbReference type="InterPro" id="IPR050860">
    <property type="entry name" value="FeoB_GTPase"/>
</dbReference>
<evidence type="ECO:0000259" key="3">
    <source>
        <dbReference type="Pfam" id="PF07670"/>
    </source>
</evidence>
<dbReference type="RefSeq" id="WP_163067070.1">
    <property type="nucleotide sequence ID" value="NZ_CP048649.1"/>
</dbReference>
<feature type="domain" description="Nucleoside transporter/FeoB GTPase Gate" evidence="3">
    <location>
        <begin position="31"/>
        <end position="119"/>
    </location>
</feature>
<keyword evidence="2" id="KW-1133">Transmembrane helix</keyword>
<sequence length="334" mass="37028">MNGAFNLYPLLNYIIWGDFGLLTMVPYFLLKILFPIITSFYLLQLFLLESNLLHLAARRLDGLFQKIGLSAGTFLPLLLGFGCVTVALGALQLHPNPRERRIAQILLCLFIPCSAQLVINTVLVFQTSRRYLVAYIILLCVIFLLGGFLLNKWLPGKPAKVRTGKNAKSQRTYRSPTAPRGLSFTVPRLLPLLTKALRSSSGFLLEMAFPFAIGNILVSILSYVGFIDRLCLWTAPVFCQFLKLPADAAAIFVLSIIKKDLGASSLLALFAKGTFTQAQSFICVVMLTLFVPCLASMIVLLKHESKRISLAIWLFSVFLTLALGKLLSILLILP</sequence>
<dbReference type="PANTHER" id="PTHR43185">
    <property type="entry name" value="FERROUS IRON TRANSPORT PROTEIN B"/>
    <property type="match status" value="1"/>
</dbReference>
<feature type="transmembrane region" description="Helical" evidence="2">
    <location>
        <begin position="277"/>
        <end position="300"/>
    </location>
</feature>
<keyword evidence="2" id="KW-0472">Membrane</keyword>
<dbReference type="PANTHER" id="PTHR43185:SF1">
    <property type="entry name" value="FE(2+) TRANSPORTER FEOB"/>
    <property type="match status" value="1"/>
</dbReference>
<dbReference type="InterPro" id="IPR011642">
    <property type="entry name" value="Gate_dom"/>
</dbReference>
<protein>
    <recommendedName>
        <fullName evidence="3">Nucleoside transporter/FeoB GTPase Gate domain-containing protein</fullName>
    </recommendedName>
</protein>
<proteinExistence type="predicted"/>
<dbReference type="EMBL" id="CP048649">
    <property type="protein sequence ID" value="QIB69830.1"/>
    <property type="molecule type" value="Genomic_DNA"/>
</dbReference>